<evidence type="ECO:0000313" key="6">
    <source>
        <dbReference type="Proteomes" id="UP001430193"/>
    </source>
</evidence>
<feature type="binding site" evidence="4">
    <location>
        <position position="149"/>
    </location>
    <ligand>
        <name>N(2)-acetyl-L-ornithine</name>
        <dbReference type="ChEBI" id="CHEBI:57805"/>
    </ligand>
</feature>
<evidence type="ECO:0000256" key="4">
    <source>
        <dbReference type="HAMAP-Rule" id="MF_01107"/>
    </source>
</evidence>
<proteinExistence type="inferred from homology"/>
<name>A0ABS2KD21_9GAMM</name>
<comment type="pathway">
    <text evidence="4">Amino-acid biosynthesis; L-arginine biosynthesis; N(2)-acetyl-L-ornithine from L-glutamate: step 4/4.</text>
</comment>
<dbReference type="InterPro" id="IPR015424">
    <property type="entry name" value="PyrdxlP-dep_Trfase"/>
</dbReference>
<dbReference type="Pfam" id="PF00202">
    <property type="entry name" value="Aminotran_3"/>
    <property type="match status" value="1"/>
</dbReference>
<evidence type="ECO:0000256" key="2">
    <source>
        <dbReference type="ARBA" id="ARBA00022679"/>
    </source>
</evidence>
<keyword evidence="4" id="KW-0055">Arginine biosynthesis</keyword>
<organism evidence="5 6">
    <name type="scientific">Dyella mobilis</name>
    <dbReference type="NCBI Taxonomy" id="1849582"/>
    <lineage>
        <taxon>Bacteria</taxon>
        <taxon>Pseudomonadati</taxon>
        <taxon>Pseudomonadota</taxon>
        <taxon>Gammaproteobacteria</taxon>
        <taxon>Lysobacterales</taxon>
        <taxon>Rhodanobacteraceae</taxon>
        <taxon>Dyella</taxon>
    </lineage>
</organism>
<feature type="binding site" evidence="4">
    <location>
        <begin position="112"/>
        <end position="113"/>
    </location>
    <ligand>
        <name>pyridoxal 5'-phosphate</name>
        <dbReference type="ChEBI" id="CHEBI:597326"/>
    </ligand>
</feature>
<dbReference type="PIRSF" id="PIRSF000521">
    <property type="entry name" value="Transaminase_4ab_Lys_Orn"/>
    <property type="match status" value="1"/>
</dbReference>
<dbReference type="PROSITE" id="PS00600">
    <property type="entry name" value="AA_TRANSFER_CLASS_3"/>
    <property type="match status" value="1"/>
</dbReference>
<feature type="binding site" evidence="4">
    <location>
        <position position="289"/>
    </location>
    <ligand>
        <name>N(2)-acetyl-L-ornithine</name>
        <dbReference type="ChEBI" id="CHEBI:57805"/>
    </ligand>
</feature>
<evidence type="ECO:0000313" key="5">
    <source>
        <dbReference type="EMBL" id="MBM7129062.1"/>
    </source>
</evidence>
<comment type="catalytic activity">
    <reaction evidence="4">
        <text>N(2)-acetyl-L-ornithine + 2-oxoglutarate = N-acetyl-L-glutamate 5-semialdehyde + L-glutamate</text>
        <dbReference type="Rhea" id="RHEA:18049"/>
        <dbReference type="ChEBI" id="CHEBI:16810"/>
        <dbReference type="ChEBI" id="CHEBI:29123"/>
        <dbReference type="ChEBI" id="CHEBI:29985"/>
        <dbReference type="ChEBI" id="CHEBI:57805"/>
        <dbReference type="EC" id="2.6.1.11"/>
    </reaction>
</comment>
<dbReference type="Gene3D" id="3.40.640.10">
    <property type="entry name" value="Type I PLP-dependent aspartate aminotransferase-like (Major domain)"/>
    <property type="match status" value="1"/>
</dbReference>
<dbReference type="SUPFAM" id="SSF53383">
    <property type="entry name" value="PLP-dependent transferases"/>
    <property type="match status" value="1"/>
</dbReference>
<evidence type="ECO:0000256" key="3">
    <source>
        <dbReference type="ARBA" id="ARBA00022898"/>
    </source>
</evidence>
<feature type="binding site" evidence="4">
    <location>
        <position position="290"/>
    </location>
    <ligand>
        <name>pyridoxal 5'-phosphate</name>
        <dbReference type="ChEBI" id="CHEBI:597326"/>
    </ligand>
</feature>
<dbReference type="HAMAP" id="MF_01107">
    <property type="entry name" value="ArgD_aminotrans_3"/>
    <property type="match status" value="1"/>
</dbReference>
<dbReference type="InterPro" id="IPR004636">
    <property type="entry name" value="AcOrn/SuccOrn_fam"/>
</dbReference>
<dbReference type="CDD" id="cd00610">
    <property type="entry name" value="OAT_like"/>
    <property type="match status" value="1"/>
</dbReference>
<reference evidence="5" key="1">
    <citation type="submission" date="2020-10" db="EMBL/GenBank/DDBJ databases">
        <title>Phylogeny of dyella-like bacteria.</title>
        <authorList>
            <person name="Fu J."/>
        </authorList>
    </citation>
    <scope>NUCLEOTIDE SEQUENCE</scope>
    <source>
        <strain evidence="5">DHON07</strain>
    </source>
</reference>
<feature type="binding site" evidence="4">
    <location>
        <begin position="232"/>
        <end position="235"/>
    </location>
    <ligand>
        <name>pyridoxal 5'-phosphate</name>
        <dbReference type="ChEBI" id="CHEBI:597326"/>
    </ligand>
</feature>
<evidence type="ECO:0000256" key="1">
    <source>
        <dbReference type="ARBA" id="ARBA00022576"/>
    </source>
</evidence>
<dbReference type="EC" id="2.6.1.11" evidence="4"/>
<comment type="caution">
    <text evidence="5">The sequence shown here is derived from an EMBL/GenBank/DDBJ whole genome shotgun (WGS) entry which is preliminary data.</text>
</comment>
<keyword evidence="1 4" id="KW-0032">Aminotransferase</keyword>
<dbReference type="PANTHER" id="PTHR11986:SF113">
    <property type="entry name" value="SUCCINYLORNITHINE TRANSAMINASE"/>
    <property type="match status" value="1"/>
</dbReference>
<comment type="miscellaneous">
    <text evidence="4">May also have succinyldiaminopimelate aminotransferase activity, thus carrying out the corresponding step in lysine biosynthesis.</text>
</comment>
<feature type="modified residue" description="N6-(pyridoxal phosphate)lysine" evidence="4">
    <location>
        <position position="261"/>
    </location>
</feature>
<dbReference type="InterPro" id="IPR049704">
    <property type="entry name" value="Aminotrans_3_PPA_site"/>
</dbReference>
<comment type="similarity">
    <text evidence="4">Belongs to the class-III pyridoxal-phosphate-dependent aminotransferase family. ArgD subfamily.</text>
</comment>
<keyword evidence="2 4" id="KW-0808">Transferase</keyword>
<feature type="binding site" evidence="4">
    <location>
        <position position="146"/>
    </location>
    <ligand>
        <name>pyridoxal 5'-phosphate</name>
        <dbReference type="ChEBI" id="CHEBI:597326"/>
    </ligand>
</feature>
<dbReference type="InterPro" id="IPR015422">
    <property type="entry name" value="PyrdxlP-dep_Trfase_small"/>
</dbReference>
<dbReference type="PANTHER" id="PTHR11986">
    <property type="entry name" value="AMINOTRANSFERASE CLASS III"/>
    <property type="match status" value="1"/>
</dbReference>
<accession>A0ABS2KD21</accession>
<protein>
    <recommendedName>
        <fullName evidence="4">Acetylornithine aminotransferase</fullName>
        <shortName evidence="4">ACOAT</shortName>
        <ecNumber evidence="4">2.6.1.11</ecNumber>
    </recommendedName>
</protein>
<keyword evidence="4" id="KW-0028">Amino-acid biosynthesis</keyword>
<dbReference type="NCBIfam" id="NF002325">
    <property type="entry name" value="PRK01278.1"/>
    <property type="match status" value="1"/>
</dbReference>
<dbReference type="InterPro" id="IPR015421">
    <property type="entry name" value="PyrdxlP-dep_Trfase_major"/>
</dbReference>
<keyword evidence="3 4" id="KW-0663">Pyridoxal phosphate</keyword>
<dbReference type="Proteomes" id="UP001430193">
    <property type="component" value="Unassembled WGS sequence"/>
</dbReference>
<gene>
    <name evidence="4" type="primary">argD</name>
    <name evidence="5" type="ORF">ISS99_05970</name>
</gene>
<dbReference type="InterPro" id="IPR050103">
    <property type="entry name" value="Class-III_PLP-dep_AT"/>
</dbReference>
<dbReference type="NCBIfam" id="NF003397">
    <property type="entry name" value="PRK04612.1"/>
    <property type="match status" value="1"/>
</dbReference>
<comment type="cofactor">
    <cofactor evidence="4">
        <name>pyridoxal 5'-phosphate</name>
        <dbReference type="ChEBI" id="CHEBI:597326"/>
    </cofactor>
    <text evidence="4">Binds 1 pyridoxal phosphate per subunit.</text>
</comment>
<dbReference type="EMBL" id="JADIKF010000037">
    <property type="protein sequence ID" value="MBM7129062.1"/>
    <property type="molecule type" value="Genomic_DNA"/>
</dbReference>
<dbReference type="Gene3D" id="3.90.1150.10">
    <property type="entry name" value="Aspartate Aminotransferase, domain 1"/>
    <property type="match status" value="1"/>
</dbReference>
<dbReference type="RefSeq" id="WP_204630691.1">
    <property type="nucleotide sequence ID" value="NZ_BSOC01000004.1"/>
</dbReference>
<sequence>MHPVQESSVPSLVDLGKRYWLPVYRPRELVLDHGKGARVWDTEGRDYVDFGAGIAVNALGHQDPDLLAALAEQAGKLWHSSNVFYTEPPLRLAQELVAASGFAERVFLCNSGAEANEAAIKLVRKWAASQGRSAERRVIITFRGSFHGRTLATVTATAQPKYQEGYEPLPAGFRYLDFNDAQALEQAFAAGDVAAVMVEPVQGEGGVLPAAPGFLKRVRELCDQHEALLVLDEIQCGMGRTGTLFAHVQDDVTPDIVTLAKALGCGFPIGAMLAGPRVAEVMQFGAHGTTFGGNPMAAAVARVALRKLASAELLNNVKRQSARLRDALSSLGAESGLFSEVRGRGLMLGAVLSEPYRGKAGEILDEAASRGLLLLQAGPDVLRLVPSLNITDDEVDSGLSRLQHALSAFAAR</sequence>
<dbReference type="InterPro" id="IPR005814">
    <property type="entry name" value="Aminotrans_3"/>
</dbReference>
<keyword evidence="6" id="KW-1185">Reference proteome</keyword>
<comment type="subunit">
    <text evidence="4">Homodimer.</text>
</comment>
<comment type="subcellular location">
    <subcellularLocation>
        <location evidence="4">Cytoplasm</location>
    </subcellularLocation>
</comment>
<keyword evidence="4" id="KW-0963">Cytoplasm</keyword>
<dbReference type="NCBIfam" id="TIGR00707">
    <property type="entry name" value="argD"/>
    <property type="match status" value="1"/>
</dbReference>